<dbReference type="Proteomes" id="UP001370490">
    <property type="component" value="Unassembled WGS sequence"/>
</dbReference>
<name>A0AAN8V8D5_9MAGN</name>
<evidence type="ECO:0000256" key="3">
    <source>
        <dbReference type="ARBA" id="ARBA00023125"/>
    </source>
</evidence>
<comment type="subcellular location">
    <subcellularLocation>
        <location evidence="1">Nucleus</location>
    </subcellularLocation>
</comment>
<dbReference type="InterPro" id="IPR036093">
    <property type="entry name" value="NAC_dom_sf"/>
</dbReference>
<gene>
    <name evidence="7" type="ORF">RJ641_008528</name>
</gene>
<sequence length="370" mass="41695">MDKGPKSSIRFPPGFRFHPSDQELIIHYLLNKATSHPIPAPVVTDIDLYKYNPWDLPSKASFGEDEWYFFSPRDRKYPNGDRPNRSAGSGYWKATGTDKPILTANGTKSIGVKKALVFYNGRAPKGHKTDWIMNEYRLLETVVSRPSRAKGSMRLDDWVLCRVRRKGNISNNRSEIYDCPSGEPIGILPKIQEQCLSYEAPKFITEIWNKDCQTLAKLLAGQALPPLVENVPNLSFRSSDNGNSCSSVHEGLSNLDNSPITVSSFNSLFNPFKMKPVEEISYNNQLGSNNELIRENKNVQFSTGEAPTNQATNLYSDDHLGDIFNSNPVNQIINLEELNELSFSEKIFTSMQQLFPEDQDSSMKPCSKEA</sequence>
<keyword evidence="4" id="KW-0804">Transcription</keyword>
<dbReference type="PANTHER" id="PTHR31719">
    <property type="entry name" value="NAC TRANSCRIPTION FACTOR 56"/>
    <property type="match status" value="1"/>
</dbReference>
<dbReference type="GO" id="GO:0005634">
    <property type="term" value="C:nucleus"/>
    <property type="evidence" value="ECO:0007669"/>
    <property type="project" value="UniProtKB-SubCell"/>
</dbReference>
<dbReference type="GO" id="GO:0003677">
    <property type="term" value="F:DNA binding"/>
    <property type="evidence" value="ECO:0007669"/>
    <property type="project" value="UniProtKB-KW"/>
</dbReference>
<evidence type="ECO:0000256" key="4">
    <source>
        <dbReference type="ARBA" id="ARBA00023163"/>
    </source>
</evidence>
<keyword evidence="8" id="KW-1185">Reference proteome</keyword>
<evidence type="ECO:0000259" key="6">
    <source>
        <dbReference type="PROSITE" id="PS51005"/>
    </source>
</evidence>
<dbReference type="Gene3D" id="2.170.150.80">
    <property type="entry name" value="NAC domain"/>
    <property type="match status" value="1"/>
</dbReference>
<keyword evidence="2" id="KW-0805">Transcription regulation</keyword>
<evidence type="ECO:0000256" key="5">
    <source>
        <dbReference type="ARBA" id="ARBA00023242"/>
    </source>
</evidence>
<dbReference type="EMBL" id="JBAMMX010000015">
    <property type="protein sequence ID" value="KAK6926809.1"/>
    <property type="molecule type" value="Genomic_DNA"/>
</dbReference>
<keyword evidence="3" id="KW-0238">DNA-binding</keyword>
<dbReference type="FunFam" id="2.170.150.80:FF:000008">
    <property type="entry name" value="NAC domain-containing protein 72-like"/>
    <property type="match status" value="1"/>
</dbReference>
<feature type="domain" description="NAC" evidence="6">
    <location>
        <begin position="11"/>
        <end position="166"/>
    </location>
</feature>
<reference evidence="7 8" key="1">
    <citation type="submission" date="2023-12" db="EMBL/GenBank/DDBJ databases">
        <title>A high-quality genome assembly for Dillenia turbinata (Dilleniales).</title>
        <authorList>
            <person name="Chanderbali A."/>
        </authorList>
    </citation>
    <scope>NUCLEOTIDE SEQUENCE [LARGE SCALE GENOMIC DNA]</scope>
    <source>
        <strain evidence="7">LSX21</strain>
        <tissue evidence="7">Leaf</tissue>
    </source>
</reference>
<protein>
    <submittedName>
        <fullName evidence="7">NAC domain</fullName>
    </submittedName>
</protein>
<proteinExistence type="predicted"/>
<dbReference type="PANTHER" id="PTHR31719:SF157">
    <property type="entry name" value="NAC TRANSCRIPTION FACTOR-LIKE PROTEIN"/>
    <property type="match status" value="1"/>
</dbReference>
<dbReference type="PROSITE" id="PS51005">
    <property type="entry name" value="NAC"/>
    <property type="match status" value="1"/>
</dbReference>
<evidence type="ECO:0000256" key="2">
    <source>
        <dbReference type="ARBA" id="ARBA00023015"/>
    </source>
</evidence>
<comment type="caution">
    <text evidence="7">The sequence shown here is derived from an EMBL/GenBank/DDBJ whole genome shotgun (WGS) entry which is preliminary data.</text>
</comment>
<dbReference type="SUPFAM" id="SSF101941">
    <property type="entry name" value="NAC domain"/>
    <property type="match status" value="1"/>
</dbReference>
<keyword evidence="5" id="KW-0539">Nucleus</keyword>
<evidence type="ECO:0000313" key="8">
    <source>
        <dbReference type="Proteomes" id="UP001370490"/>
    </source>
</evidence>
<dbReference type="InterPro" id="IPR003441">
    <property type="entry name" value="NAC-dom"/>
</dbReference>
<evidence type="ECO:0000313" key="7">
    <source>
        <dbReference type="EMBL" id="KAK6926809.1"/>
    </source>
</evidence>
<organism evidence="7 8">
    <name type="scientific">Dillenia turbinata</name>
    <dbReference type="NCBI Taxonomy" id="194707"/>
    <lineage>
        <taxon>Eukaryota</taxon>
        <taxon>Viridiplantae</taxon>
        <taxon>Streptophyta</taxon>
        <taxon>Embryophyta</taxon>
        <taxon>Tracheophyta</taxon>
        <taxon>Spermatophyta</taxon>
        <taxon>Magnoliopsida</taxon>
        <taxon>eudicotyledons</taxon>
        <taxon>Gunneridae</taxon>
        <taxon>Pentapetalae</taxon>
        <taxon>Dilleniales</taxon>
        <taxon>Dilleniaceae</taxon>
        <taxon>Dillenia</taxon>
    </lineage>
</organism>
<dbReference type="GO" id="GO:0006355">
    <property type="term" value="P:regulation of DNA-templated transcription"/>
    <property type="evidence" value="ECO:0007669"/>
    <property type="project" value="InterPro"/>
</dbReference>
<accession>A0AAN8V8D5</accession>
<dbReference type="AlphaFoldDB" id="A0AAN8V8D5"/>
<dbReference type="Pfam" id="PF02365">
    <property type="entry name" value="NAM"/>
    <property type="match status" value="1"/>
</dbReference>
<evidence type="ECO:0000256" key="1">
    <source>
        <dbReference type="ARBA" id="ARBA00004123"/>
    </source>
</evidence>